<dbReference type="FunFam" id="3.40.50.720:FF:000173">
    <property type="entry name" value="3-oxoacyl-[acyl-carrier protein] reductase"/>
    <property type="match status" value="1"/>
</dbReference>
<dbReference type="SMART" id="SM00822">
    <property type="entry name" value="PKS_KR"/>
    <property type="match status" value="1"/>
</dbReference>
<name>A0A2S0VNB3_9ALTE</name>
<evidence type="ECO:0000313" key="4">
    <source>
        <dbReference type="EMBL" id="AWB65703.1"/>
    </source>
</evidence>
<sequence>MAQSTNKQVIVISGGSRGLGRGIAEQLMASGHAVATFSRSKTDFVETAQAANPDNFFWAPLDITDAEALKLFVNQVYQKFGRIDGLVNNAGATLDALLPITTDEEMERTLALNLTSSMRLSRLVSRVMLRQQSGSIINISSVLGVRGFKGVSVYGATKAALDGFSRSLARELGSKKIRVNSIAPGFLATDMTHGMAQARKEQIERRTPLGRLGEVEDVAGVVEFMLSDAARFVTGQTIVIDGGLTC</sequence>
<dbReference type="Gene3D" id="3.40.50.720">
    <property type="entry name" value="NAD(P)-binding Rossmann-like Domain"/>
    <property type="match status" value="1"/>
</dbReference>
<keyword evidence="2" id="KW-0560">Oxidoreductase</keyword>
<dbReference type="PANTHER" id="PTHR42760">
    <property type="entry name" value="SHORT-CHAIN DEHYDROGENASES/REDUCTASES FAMILY MEMBER"/>
    <property type="match status" value="1"/>
</dbReference>
<dbReference type="AlphaFoldDB" id="A0A2S0VNB3"/>
<keyword evidence="5" id="KW-1185">Reference proteome</keyword>
<protein>
    <submittedName>
        <fullName evidence="4">3-oxoacyl-ACP reductase</fullName>
    </submittedName>
</protein>
<dbReference type="PRINTS" id="PR00081">
    <property type="entry name" value="GDHRDH"/>
</dbReference>
<dbReference type="KEGG" id="cate:C2869_04280"/>
<dbReference type="Pfam" id="PF13561">
    <property type="entry name" value="adh_short_C2"/>
    <property type="match status" value="1"/>
</dbReference>
<reference evidence="4 5" key="1">
    <citation type="submission" date="2018-01" db="EMBL/GenBank/DDBJ databases">
        <title>Genome sequence of a Cantenovulum-like bacteria.</title>
        <authorList>
            <person name="Tan W.R."/>
            <person name="Lau N.-S."/>
            <person name="Go F."/>
            <person name="Amirul A.-A.A."/>
        </authorList>
    </citation>
    <scope>NUCLEOTIDE SEQUENCE [LARGE SCALE GENOMIC DNA]</scope>
    <source>
        <strain evidence="4 5">CCB-QB4</strain>
    </source>
</reference>
<dbReference type="RefSeq" id="WP_108601777.1">
    <property type="nucleotide sequence ID" value="NZ_CP026604.1"/>
</dbReference>
<dbReference type="InterPro" id="IPR020904">
    <property type="entry name" value="Sc_DH/Rdtase_CS"/>
</dbReference>
<dbReference type="GO" id="GO:0006633">
    <property type="term" value="P:fatty acid biosynthetic process"/>
    <property type="evidence" value="ECO:0007669"/>
    <property type="project" value="TreeGrafter"/>
</dbReference>
<dbReference type="PRINTS" id="PR00080">
    <property type="entry name" value="SDRFAMILY"/>
</dbReference>
<feature type="domain" description="Ketoreductase" evidence="3">
    <location>
        <begin position="8"/>
        <end position="218"/>
    </location>
</feature>
<dbReference type="GO" id="GO:0016616">
    <property type="term" value="F:oxidoreductase activity, acting on the CH-OH group of donors, NAD or NADP as acceptor"/>
    <property type="evidence" value="ECO:0007669"/>
    <property type="project" value="TreeGrafter"/>
</dbReference>
<organism evidence="4 5">
    <name type="scientific">Saccharobesus litoralis</name>
    <dbReference type="NCBI Taxonomy" id="2172099"/>
    <lineage>
        <taxon>Bacteria</taxon>
        <taxon>Pseudomonadati</taxon>
        <taxon>Pseudomonadota</taxon>
        <taxon>Gammaproteobacteria</taxon>
        <taxon>Alteromonadales</taxon>
        <taxon>Alteromonadaceae</taxon>
        <taxon>Saccharobesus</taxon>
    </lineage>
</organism>
<dbReference type="EMBL" id="CP026604">
    <property type="protein sequence ID" value="AWB65703.1"/>
    <property type="molecule type" value="Genomic_DNA"/>
</dbReference>
<evidence type="ECO:0000256" key="1">
    <source>
        <dbReference type="ARBA" id="ARBA00006484"/>
    </source>
</evidence>
<evidence type="ECO:0000313" key="5">
    <source>
        <dbReference type="Proteomes" id="UP000244441"/>
    </source>
</evidence>
<gene>
    <name evidence="4" type="ORF">C2869_04280</name>
</gene>
<dbReference type="GO" id="GO:0048038">
    <property type="term" value="F:quinone binding"/>
    <property type="evidence" value="ECO:0007669"/>
    <property type="project" value="TreeGrafter"/>
</dbReference>
<dbReference type="OrthoDB" id="9804774at2"/>
<evidence type="ECO:0000256" key="2">
    <source>
        <dbReference type="ARBA" id="ARBA00023002"/>
    </source>
</evidence>
<dbReference type="InterPro" id="IPR057326">
    <property type="entry name" value="KR_dom"/>
</dbReference>
<dbReference type="Proteomes" id="UP000244441">
    <property type="component" value="Chromosome"/>
</dbReference>
<dbReference type="PANTHER" id="PTHR42760:SF133">
    <property type="entry name" value="3-OXOACYL-[ACYL-CARRIER-PROTEIN] REDUCTASE"/>
    <property type="match status" value="1"/>
</dbReference>
<accession>A0A2S0VNB3</accession>
<evidence type="ECO:0000259" key="3">
    <source>
        <dbReference type="SMART" id="SM00822"/>
    </source>
</evidence>
<dbReference type="InterPro" id="IPR036291">
    <property type="entry name" value="NAD(P)-bd_dom_sf"/>
</dbReference>
<dbReference type="InterPro" id="IPR002347">
    <property type="entry name" value="SDR_fam"/>
</dbReference>
<dbReference type="SUPFAM" id="SSF51735">
    <property type="entry name" value="NAD(P)-binding Rossmann-fold domains"/>
    <property type="match status" value="1"/>
</dbReference>
<dbReference type="PROSITE" id="PS00061">
    <property type="entry name" value="ADH_SHORT"/>
    <property type="match status" value="1"/>
</dbReference>
<comment type="similarity">
    <text evidence="1">Belongs to the short-chain dehydrogenases/reductases (SDR) family.</text>
</comment>
<proteinExistence type="inferred from homology"/>